<feature type="transmembrane region" description="Helical" evidence="1">
    <location>
        <begin position="185"/>
        <end position="209"/>
    </location>
</feature>
<evidence type="ECO:0000313" key="2">
    <source>
        <dbReference type="EMBL" id="PFH03842.1"/>
    </source>
</evidence>
<proteinExistence type="predicted"/>
<protein>
    <submittedName>
        <fullName evidence="2">Cell cycle protein</fullName>
    </submittedName>
</protein>
<name>A0AB36TIV3_ACETH</name>
<feature type="transmembrane region" description="Helical" evidence="1">
    <location>
        <begin position="18"/>
        <end position="36"/>
    </location>
</feature>
<feature type="transmembrane region" description="Helical" evidence="1">
    <location>
        <begin position="95"/>
        <end position="114"/>
    </location>
</feature>
<accession>A0AB36TIV3</accession>
<reference evidence="2 3" key="1">
    <citation type="submission" date="2017-09" db="EMBL/GenBank/DDBJ databases">
        <title>Evaluation of Pacific Biosciences Sequencing Technology to Finishing C. thermocellum Genome Sequences.</title>
        <authorList>
            <person name="Brown S."/>
        </authorList>
    </citation>
    <scope>NUCLEOTIDE SEQUENCE [LARGE SCALE GENOMIC DNA]</scope>
    <source>
        <strain evidence="2 3">AD2</strain>
    </source>
</reference>
<dbReference type="AlphaFoldDB" id="A0AB36TIV3"/>
<keyword evidence="1" id="KW-1133">Transmembrane helix</keyword>
<dbReference type="GeneID" id="35803140"/>
<dbReference type="Proteomes" id="UP000223596">
    <property type="component" value="Unassembled WGS sequence"/>
</dbReference>
<dbReference type="EMBL" id="PDBW01000001">
    <property type="protein sequence ID" value="PFH03842.1"/>
    <property type="molecule type" value="Genomic_DNA"/>
</dbReference>
<evidence type="ECO:0000313" key="3">
    <source>
        <dbReference type="Proteomes" id="UP000223596"/>
    </source>
</evidence>
<organism evidence="2 3">
    <name type="scientific">Acetivibrio thermocellus AD2</name>
    <dbReference type="NCBI Taxonomy" id="1138384"/>
    <lineage>
        <taxon>Bacteria</taxon>
        <taxon>Bacillati</taxon>
        <taxon>Bacillota</taxon>
        <taxon>Clostridia</taxon>
        <taxon>Eubacteriales</taxon>
        <taxon>Oscillospiraceae</taxon>
        <taxon>Acetivibrio</taxon>
    </lineage>
</organism>
<sequence>MGAPVGGRIWFGRLSLNLSYLSLVFPLAYSLLVYALRHKGYMGIILCGIGYIPFAIILRFVPSFTGFALFTVSALVILCLSIAKGWFGNDKKIDLLLVFIPVVIAIIAAIVYIMQNPYFSSRFLVAVYPYFNRYGAGYAYCFIRDLLANSKFAGKGTVPAQFGSNVPLIPASDTDYMIAALTYNFGWIAFAGILVVIILFSVFGLYYVAKQKSVWELWYRYQ</sequence>
<comment type="caution">
    <text evidence="2">The sequence shown here is derived from an EMBL/GenBank/DDBJ whole genome shotgun (WGS) entry which is preliminary data.</text>
</comment>
<keyword evidence="1" id="KW-0472">Membrane</keyword>
<feature type="transmembrane region" description="Helical" evidence="1">
    <location>
        <begin position="43"/>
        <end position="61"/>
    </location>
</feature>
<keyword evidence="1" id="KW-0812">Transmembrane</keyword>
<feature type="transmembrane region" description="Helical" evidence="1">
    <location>
        <begin position="67"/>
        <end position="83"/>
    </location>
</feature>
<dbReference type="RefSeq" id="WP_003519502.1">
    <property type="nucleotide sequence ID" value="NZ_CP013828.1"/>
</dbReference>
<gene>
    <name evidence="2" type="ORF">M972_112661</name>
</gene>
<evidence type="ECO:0000256" key="1">
    <source>
        <dbReference type="SAM" id="Phobius"/>
    </source>
</evidence>